<evidence type="ECO:0000313" key="4">
    <source>
        <dbReference type="EMBL" id="TVO75455.1"/>
    </source>
</evidence>
<dbReference type="PROSITE" id="PS50965">
    <property type="entry name" value="NERD"/>
    <property type="match status" value="1"/>
</dbReference>
<keyword evidence="2" id="KW-1133">Transmembrane helix</keyword>
<accession>A0A557REK6</accession>
<feature type="transmembrane region" description="Helical" evidence="2">
    <location>
        <begin position="77"/>
        <end position="95"/>
    </location>
</feature>
<dbReference type="Proteomes" id="UP000318349">
    <property type="component" value="Unassembled WGS sequence"/>
</dbReference>
<keyword evidence="2" id="KW-0812">Transmembrane</keyword>
<protein>
    <submittedName>
        <fullName evidence="4">NERD domain-containing protein</fullName>
    </submittedName>
</protein>
<organism evidence="4 5">
    <name type="scientific">Denitromonas halophila</name>
    <dbReference type="NCBI Taxonomy" id="1629404"/>
    <lineage>
        <taxon>Bacteria</taxon>
        <taxon>Pseudomonadati</taxon>
        <taxon>Pseudomonadota</taxon>
        <taxon>Betaproteobacteria</taxon>
        <taxon>Rhodocyclales</taxon>
        <taxon>Zoogloeaceae</taxon>
        <taxon>Denitromonas</taxon>
    </lineage>
</organism>
<dbReference type="InterPro" id="IPR011528">
    <property type="entry name" value="NERD"/>
</dbReference>
<feature type="domain" description="NERD" evidence="3">
    <location>
        <begin position="178"/>
        <end position="301"/>
    </location>
</feature>
<feature type="transmembrane region" description="Helical" evidence="2">
    <location>
        <begin position="145"/>
        <end position="167"/>
    </location>
</feature>
<dbReference type="AlphaFoldDB" id="A0A557REK6"/>
<evidence type="ECO:0000256" key="2">
    <source>
        <dbReference type="SAM" id="Phobius"/>
    </source>
</evidence>
<comment type="caution">
    <text evidence="4">The sequence shown here is derived from an EMBL/GenBank/DDBJ whole genome shotgun (WGS) entry which is preliminary data.</text>
</comment>
<dbReference type="EMBL" id="VMNI01000013">
    <property type="protein sequence ID" value="TVO75455.1"/>
    <property type="molecule type" value="Genomic_DNA"/>
</dbReference>
<feature type="region of interest" description="Disordered" evidence="1">
    <location>
        <begin position="1"/>
        <end position="55"/>
    </location>
</feature>
<gene>
    <name evidence="4" type="ORF">FHP89_13995</name>
</gene>
<feature type="compositionally biased region" description="Basic and acidic residues" evidence="1">
    <location>
        <begin position="12"/>
        <end position="31"/>
    </location>
</feature>
<evidence type="ECO:0000313" key="5">
    <source>
        <dbReference type="Proteomes" id="UP000318349"/>
    </source>
</evidence>
<evidence type="ECO:0000259" key="3">
    <source>
        <dbReference type="PROSITE" id="PS50965"/>
    </source>
</evidence>
<evidence type="ECO:0000256" key="1">
    <source>
        <dbReference type="SAM" id="MobiDB-lite"/>
    </source>
</evidence>
<name>A0A557REK6_9RHOO</name>
<reference evidence="4 5" key="1">
    <citation type="submission" date="2019-07" db="EMBL/GenBank/DDBJ databases">
        <title>The pathways for chlorine oxyanion respiration interact through the shared metabolite chlorate.</title>
        <authorList>
            <person name="Barnum T.P."/>
            <person name="Cheng Y."/>
            <person name="Hill K.A."/>
            <person name="Lucas L.N."/>
            <person name="Carlson H.K."/>
            <person name="Coates J.D."/>
        </authorList>
    </citation>
    <scope>NUCLEOTIDE SEQUENCE [LARGE SCALE GENOMIC DNA]</scope>
    <source>
        <strain evidence="4 5">SFB-1</strain>
    </source>
</reference>
<feature type="compositionally biased region" description="Polar residues" evidence="1">
    <location>
        <begin position="32"/>
        <end position="44"/>
    </location>
</feature>
<sequence length="375" mass="41929">MRGSVPTWAIRPNDRLRTEPQQRNSDRRCSDRSANLSRRTNRGSPMSEDFKGSHPVLERARHRRAIDAWCQRVAGKFGMYLLGYVIFGVALEWTQDIQIPGLAWAKAGLALCCALAVLGVFSLLFIAPAMLYWAQPMWSWIEPEALRYGVVVVLVLVASLPVIRMAFADSGPMRGVMDGEAAEREVSDILAQPWIRDRGYVALENMFFVGTGRRGAWSRELDHVLIGPAGVIVIETKSRRGKIKGTVDAPEWRHKREGGSVTVMRNPLLQLRGHVRTVRELIGESTTPIHALCVIANASIDKALHPSVTTPAELDQALRTLMEAKEPALNSTRVTEITRRLYASRSTDPVQWAEHLARSQMRASEHAAARTRRET</sequence>
<keyword evidence="2" id="KW-0472">Membrane</keyword>
<proteinExistence type="predicted"/>
<feature type="transmembrane region" description="Helical" evidence="2">
    <location>
        <begin position="107"/>
        <end position="133"/>
    </location>
</feature>
<dbReference type="Pfam" id="PF08378">
    <property type="entry name" value="NERD"/>
    <property type="match status" value="1"/>
</dbReference>